<dbReference type="InterPro" id="IPR029058">
    <property type="entry name" value="AB_hydrolase_fold"/>
</dbReference>
<dbReference type="EMBL" id="CAADRA010000142">
    <property type="protein sequence ID" value="VFT78846.1"/>
    <property type="molecule type" value="Genomic_DNA"/>
</dbReference>
<keyword evidence="5" id="KW-0325">Glycoprotein</keyword>
<dbReference type="InterPro" id="IPR042269">
    <property type="entry name" value="Ser_carbopepase_S28_SKS"/>
</dbReference>
<evidence type="ECO:0000256" key="2">
    <source>
        <dbReference type="ARBA" id="ARBA00022670"/>
    </source>
</evidence>
<dbReference type="PANTHER" id="PTHR11010:SF120">
    <property type="entry name" value="LYSOSOMAL PRO-X CARBOXYPEPTIDASE"/>
    <property type="match status" value="1"/>
</dbReference>
<keyword evidence="2" id="KW-0645">Protease</keyword>
<dbReference type="InterPro" id="IPR008758">
    <property type="entry name" value="Peptidase_S28"/>
</dbReference>
<evidence type="ECO:0000313" key="9">
    <source>
        <dbReference type="Proteomes" id="UP000332933"/>
    </source>
</evidence>
<evidence type="ECO:0000256" key="3">
    <source>
        <dbReference type="ARBA" id="ARBA00022729"/>
    </source>
</evidence>
<evidence type="ECO:0000256" key="4">
    <source>
        <dbReference type="ARBA" id="ARBA00022801"/>
    </source>
</evidence>
<comment type="similarity">
    <text evidence="1">Belongs to the peptidase S28 family.</text>
</comment>
<evidence type="ECO:0000313" key="7">
    <source>
        <dbReference type="EMBL" id="KAF0718531.1"/>
    </source>
</evidence>
<evidence type="ECO:0000256" key="6">
    <source>
        <dbReference type="SAM" id="Phobius"/>
    </source>
</evidence>
<sequence length="534" mass="58542">MGGRSSATDDDTLPILEKYTSESAAMAARSASMKKYIVGALVAFVVIIALVFGFNLARNPSAADAGAFARDYSGDLRQNCTETFFTQTLNHFEATDETYEQRYFVCDAEWKHGGPIFFYTGNEANVELYLNHTGLMWENAAEYGAMLVFAEHRYFGDSIPVDALDRMAHLSSEQALGDFAVLLRAIKETYHAEKSAVISFGGSYGGMLATWFRLKYPHLVDGAIAGSAPVLAFEGQKPAADMESFARLVTFDASPAAGSEANCIPNIKSVWSKIQAAATTAAGRATLASSFGFCAPFESEEAALGLVDWIQGAFASMAMGNYPYPSSYLMNGVSIMPAYPVRVACGFHKERLTDDAAALFAAVRQSVGVYYNTTLDVPCYTFALPSNESAHDQSFWDYLACTEMYMPMDQDGVRDFYTPSRHNLTASQESCRREWGVEMRPTWANTVYGGRQALEAASNIVFTNGNFDPWSGTGVLESLSDSVVALTVDGGAHHLDFMFSHPLDTDSVRDVRREQKRHMRKWISAKATKKVISP</sequence>
<dbReference type="GO" id="GO:0008239">
    <property type="term" value="F:dipeptidyl-peptidase activity"/>
    <property type="evidence" value="ECO:0007669"/>
    <property type="project" value="TreeGrafter"/>
</dbReference>
<dbReference type="AlphaFoldDB" id="A0A485KAU4"/>
<dbReference type="Gene3D" id="1.20.120.980">
    <property type="entry name" value="Serine carboxypeptidase S28, SKS domain"/>
    <property type="match status" value="1"/>
</dbReference>
<protein>
    <submittedName>
        <fullName evidence="8">Aste57867_1633 protein</fullName>
    </submittedName>
</protein>
<name>A0A485KAU4_9STRA</name>
<keyword evidence="4" id="KW-0378">Hydrolase</keyword>
<dbReference type="GO" id="GO:0070008">
    <property type="term" value="F:serine-type exopeptidase activity"/>
    <property type="evidence" value="ECO:0007669"/>
    <property type="project" value="InterPro"/>
</dbReference>
<reference evidence="7" key="2">
    <citation type="submission" date="2019-06" db="EMBL/GenBank/DDBJ databases">
        <title>Genomics analysis of Aphanomyces spp. identifies a new class of oomycete effector associated with host adaptation.</title>
        <authorList>
            <person name="Gaulin E."/>
        </authorList>
    </citation>
    <scope>NUCLEOTIDE SEQUENCE</scope>
    <source>
        <strain evidence="7">CBS 578.67</strain>
    </source>
</reference>
<dbReference type="GO" id="GO:0006508">
    <property type="term" value="P:proteolysis"/>
    <property type="evidence" value="ECO:0007669"/>
    <property type="project" value="UniProtKB-KW"/>
</dbReference>
<keyword evidence="3" id="KW-0732">Signal</keyword>
<dbReference type="PANTHER" id="PTHR11010">
    <property type="entry name" value="PROTEASE S28 PRO-X CARBOXYPEPTIDASE-RELATED"/>
    <property type="match status" value="1"/>
</dbReference>
<gene>
    <name evidence="8" type="primary">Aste57867_1633</name>
    <name evidence="7" type="ORF">As57867_001631</name>
    <name evidence="8" type="ORF">ASTE57867_1633</name>
</gene>
<keyword evidence="9" id="KW-1185">Reference proteome</keyword>
<organism evidence="8 9">
    <name type="scientific">Aphanomyces stellatus</name>
    <dbReference type="NCBI Taxonomy" id="120398"/>
    <lineage>
        <taxon>Eukaryota</taxon>
        <taxon>Sar</taxon>
        <taxon>Stramenopiles</taxon>
        <taxon>Oomycota</taxon>
        <taxon>Saprolegniomycetes</taxon>
        <taxon>Saprolegniales</taxon>
        <taxon>Verrucalvaceae</taxon>
        <taxon>Aphanomyces</taxon>
    </lineage>
</organism>
<keyword evidence="6" id="KW-1133">Transmembrane helix</keyword>
<proteinExistence type="inferred from homology"/>
<dbReference type="Proteomes" id="UP000332933">
    <property type="component" value="Unassembled WGS sequence"/>
</dbReference>
<evidence type="ECO:0000256" key="5">
    <source>
        <dbReference type="ARBA" id="ARBA00023180"/>
    </source>
</evidence>
<dbReference type="Pfam" id="PF05577">
    <property type="entry name" value="Peptidase_S28"/>
    <property type="match status" value="1"/>
</dbReference>
<dbReference type="OrthoDB" id="2130629at2759"/>
<feature type="transmembrane region" description="Helical" evidence="6">
    <location>
        <begin position="36"/>
        <end position="57"/>
    </location>
</feature>
<dbReference type="EMBL" id="VJMH01000142">
    <property type="protein sequence ID" value="KAF0718531.1"/>
    <property type="molecule type" value="Genomic_DNA"/>
</dbReference>
<evidence type="ECO:0000313" key="8">
    <source>
        <dbReference type="EMBL" id="VFT78846.1"/>
    </source>
</evidence>
<keyword evidence="6" id="KW-0812">Transmembrane</keyword>
<keyword evidence="6" id="KW-0472">Membrane</keyword>
<accession>A0A485KAU4</accession>
<reference evidence="8 9" key="1">
    <citation type="submission" date="2019-03" db="EMBL/GenBank/DDBJ databases">
        <authorList>
            <person name="Gaulin E."/>
            <person name="Dumas B."/>
        </authorList>
    </citation>
    <scope>NUCLEOTIDE SEQUENCE [LARGE SCALE GENOMIC DNA]</scope>
    <source>
        <strain evidence="8">CBS 568.67</strain>
    </source>
</reference>
<dbReference type="SUPFAM" id="SSF53474">
    <property type="entry name" value="alpha/beta-Hydrolases"/>
    <property type="match status" value="2"/>
</dbReference>
<evidence type="ECO:0000256" key="1">
    <source>
        <dbReference type="ARBA" id="ARBA00011079"/>
    </source>
</evidence>
<dbReference type="Gene3D" id="3.40.50.1820">
    <property type="entry name" value="alpha/beta hydrolase"/>
    <property type="match status" value="1"/>
</dbReference>